<protein>
    <submittedName>
        <fullName evidence="2">Uncharacterized protein</fullName>
    </submittedName>
</protein>
<feature type="compositionally biased region" description="Polar residues" evidence="1">
    <location>
        <begin position="525"/>
        <end position="534"/>
    </location>
</feature>
<dbReference type="OrthoDB" id="10039052at2759"/>
<sequence length="541" mass="58540">MSGRIISWKLACITVERPDPQEVIVSVDAIHAGTAKGKPSGNAEPLSDVTSHWPSSHSASIHRTWNSKMYDAESGIARFPITSPMNKARHQKSKRTSGTLPLSLSCARTGGVHERGTILPSDSQNCIYRPPPVYDVWHQKFVHNDGITHTYNPAFPYDNVTNKGNAYDNAPAPGYSRWSHDCSCSAGRKDGPLMITAVRSQGGAQTLPHCKHKIYTAKRERKGHTKIESMKSVFGIRDDNLKVTALRDAYRSHRNAFHLLTTGRPRLRPSLEKTFAATFETPLEERRHSRKLSMCLAVKAAKCCIKDSNVLADSSFTLRGREDSLGLSHSPHLSSRDPSVTFACSTLGRSASPDTFSRSTPTGRAPLAMPEELTGSTSTSILSSSVSPERDPATLRTASDASTAAYSPTHPLVKSGASLERNARSSTDFSLSTLTISYSDGPPSPDSIRSKSGLDEKPASSSSNPLFNATTESSDSTMISSCSLPLVTKLSTTSPSGDDASTSSGVKLRSQWEGVSSRNLERGSSKGSENQSINELDEWNK</sequence>
<dbReference type="AlphaFoldDB" id="A0A0C2CYU0"/>
<feature type="non-terminal residue" evidence="2">
    <location>
        <position position="541"/>
    </location>
</feature>
<feature type="region of interest" description="Disordered" evidence="1">
    <location>
        <begin position="33"/>
        <end position="54"/>
    </location>
</feature>
<proteinExistence type="predicted"/>
<feature type="compositionally biased region" description="Polar residues" evidence="1">
    <location>
        <begin position="396"/>
        <end position="406"/>
    </location>
</feature>
<dbReference type="Proteomes" id="UP000054047">
    <property type="component" value="Unassembled WGS sequence"/>
</dbReference>
<gene>
    <name evidence="2" type="ORF">ANCDUO_14854</name>
</gene>
<organism evidence="2 3">
    <name type="scientific">Ancylostoma duodenale</name>
    <dbReference type="NCBI Taxonomy" id="51022"/>
    <lineage>
        <taxon>Eukaryota</taxon>
        <taxon>Metazoa</taxon>
        <taxon>Ecdysozoa</taxon>
        <taxon>Nematoda</taxon>
        <taxon>Chromadorea</taxon>
        <taxon>Rhabditida</taxon>
        <taxon>Rhabditina</taxon>
        <taxon>Rhabditomorpha</taxon>
        <taxon>Strongyloidea</taxon>
        <taxon>Ancylostomatidae</taxon>
        <taxon>Ancylostomatinae</taxon>
        <taxon>Ancylostoma</taxon>
    </lineage>
</organism>
<reference evidence="2 3" key="1">
    <citation type="submission" date="2013-12" db="EMBL/GenBank/DDBJ databases">
        <title>Draft genome of the parsitic nematode Ancylostoma duodenale.</title>
        <authorList>
            <person name="Mitreva M."/>
        </authorList>
    </citation>
    <scope>NUCLEOTIDE SEQUENCE [LARGE SCALE GENOMIC DNA]</scope>
    <source>
        <strain evidence="2 3">Zhejiang</strain>
    </source>
</reference>
<evidence type="ECO:0000313" key="2">
    <source>
        <dbReference type="EMBL" id="KIH54997.1"/>
    </source>
</evidence>
<feature type="region of interest" description="Disordered" evidence="1">
    <location>
        <begin position="433"/>
        <end position="541"/>
    </location>
</feature>
<feature type="region of interest" description="Disordered" evidence="1">
    <location>
        <begin position="352"/>
        <end position="421"/>
    </location>
</feature>
<feature type="compositionally biased region" description="Polar residues" evidence="1">
    <location>
        <begin position="459"/>
        <end position="505"/>
    </location>
</feature>
<keyword evidence="3" id="KW-1185">Reference proteome</keyword>
<feature type="compositionally biased region" description="Low complexity" evidence="1">
    <location>
        <begin position="374"/>
        <end position="387"/>
    </location>
</feature>
<accession>A0A0C2CYU0</accession>
<feature type="compositionally biased region" description="Basic and acidic residues" evidence="1">
    <location>
        <begin position="448"/>
        <end position="458"/>
    </location>
</feature>
<dbReference type="EMBL" id="KN738102">
    <property type="protein sequence ID" value="KIH54997.1"/>
    <property type="molecule type" value="Genomic_DNA"/>
</dbReference>
<feature type="compositionally biased region" description="Polar residues" evidence="1">
    <location>
        <begin position="352"/>
        <end position="362"/>
    </location>
</feature>
<name>A0A0C2CYU0_9BILA</name>
<evidence type="ECO:0000313" key="3">
    <source>
        <dbReference type="Proteomes" id="UP000054047"/>
    </source>
</evidence>
<evidence type="ECO:0000256" key="1">
    <source>
        <dbReference type="SAM" id="MobiDB-lite"/>
    </source>
</evidence>